<evidence type="ECO:0000256" key="7">
    <source>
        <dbReference type="ARBA" id="ARBA00022553"/>
    </source>
</evidence>
<dbReference type="STRING" id="1182542.W9YGD7"/>
<dbReference type="InterPro" id="IPR017441">
    <property type="entry name" value="Protein_kinase_ATP_BS"/>
</dbReference>
<evidence type="ECO:0000256" key="17">
    <source>
        <dbReference type="SAM" id="MobiDB-lite"/>
    </source>
</evidence>
<feature type="region of interest" description="Disordered" evidence="17">
    <location>
        <begin position="680"/>
        <end position="739"/>
    </location>
</feature>
<organism evidence="19 20">
    <name type="scientific">Capronia epimyces CBS 606.96</name>
    <dbReference type="NCBI Taxonomy" id="1182542"/>
    <lineage>
        <taxon>Eukaryota</taxon>
        <taxon>Fungi</taxon>
        <taxon>Dikarya</taxon>
        <taxon>Ascomycota</taxon>
        <taxon>Pezizomycotina</taxon>
        <taxon>Eurotiomycetes</taxon>
        <taxon>Chaetothyriomycetidae</taxon>
        <taxon>Chaetothyriales</taxon>
        <taxon>Herpotrichiellaceae</taxon>
        <taxon>Capronia</taxon>
    </lineage>
</organism>
<dbReference type="Proteomes" id="UP000019478">
    <property type="component" value="Unassembled WGS sequence"/>
</dbReference>
<dbReference type="GeneID" id="19164627"/>
<evidence type="ECO:0000313" key="20">
    <source>
        <dbReference type="Proteomes" id="UP000019478"/>
    </source>
</evidence>
<comment type="similarity">
    <text evidence="3">Belongs to the protein kinase superfamily. STE Ser/Thr protein kinase family. STE20 subfamily.</text>
</comment>
<feature type="region of interest" description="Disordered" evidence="17">
    <location>
        <begin position="782"/>
        <end position="869"/>
    </location>
</feature>
<evidence type="ECO:0000256" key="15">
    <source>
        <dbReference type="ARBA" id="ARBA00048679"/>
    </source>
</evidence>
<feature type="compositionally biased region" description="Polar residues" evidence="17">
    <location>
        <begin position="413"/>
        <end position="429"/>
    </location>
</feature>
<dbReference type="GO" id="GO:0005737">
    <property type="term" value="C:cytoplasm"/>
    <property type="evidence" value="ECO:0007669"/>
    <property type="project" value="UniProtKB-SubCell"/>
</dbReference>
<comment type="subcellular location">
    <subcellularLocation>
        <location evidence="2">Cytoplasm</location>
    </subcellularLocation>
</comment>
<evidence type="ECO:0000313" key="19">
    <source>
        <dbReference type="EMBL" id="EXJ91937.1"/>
    </source>
</evidence>
<feature type="binding site" evidence="16">
    <location>
        <position position="77"/>
    </location>
    <ligand>
        <name>ATP</name>
        <dbReference type="ChEBI" id="CHEBI:30616"/>
    </ligand>
</feature>
<reference evidence="19 20" key="1">
    <citation type="submission" date="2013-03" db="EMBL/GenBank/DDBJ databases">
        <title>The Genome Sequence of Capronia epimyces CBS 606.96.</title>
        <authorList>
            <consortium name="The Broad Institute Genomics Platform"/>
            <person name="Cuomo C."/>
            <person name="de Hoog S."/>
            <person name="Gorbushina A."/>
            <person name="Walker B."/>
            <person name="Young S.K."/>
            <person name="Zeng Q."/>
            <person name="Gargeya S."/>
            <person name="Fitzgerald M."/>
            <person name="Haas B."/>
            <person name="Abouelleil A."/>
            <person name="Allen A.W."/>
            <person name="Alvarado L."/>
            <person name="Arachchi H.M."/>
            <person name="Berlin A.M."/>
            <person name="Chapman S.B."/>
            <person name="Gainer-Dewar J."/>
            <person name="Goldberg J."/>
            <person name="Griggs A."/>
            <person name="Gujja S."/>
            <person name="Hansen M."/>
            <person name="Howarth C."/>
            <person name="Imamovic A."/>
            <person name="Ireland A."/>
            <person name="Larimer J."/>
            <person name="McCowan C."/>
            <person name="Murphy C."/>
            <person name="Pearson M."/>
            <person name="Poon T.W."/>
            <person name="Priest M."/>
            <person name="Roberts A."/>
            <person name="Saif S."/>
            <person name="Shea T."/>
            <person name="Sisk P."/>
            <person name="Sykes S."/>
            <person name="Wortman J."/>
            <person name="Nusbaum C."/>
            <person name="Birren B."/>
        </authorList>
    </citation>
    <scope>NUCLEOTIDE SEQUENCE [LARGE SCALE GENOMIC DNA]</scope>
    <source>
        <strain evidence="19 20">CBS 606.96</strain>
    </source>
</reference>
<evidence type="ECO:0000256" key="13">
    <source>
        <dbReference type="ARBA" id="ARBA00022842"/>
    </source>
</evidence>
<keyword evidence="7" id="KW-0597">Phosphoprotein</keyword>
<dbReference type="OrthoDB" id="248923at2759"/>
<dbReference type="PROSITE" id="PS00107">
    <property type="entry name" value="PROTEIN_KINASE_ATP"/>
    <property type="match status" value="1"/>
</dbReference>
<keyword evidence="12 16" id="KW-0067">ATP-binding</keyword>
<comment type="catalytic activity">
    <reaction evidence="14">
        <text>L-threonyl-[protein] + ATP = O-phospho-L-threonyl-[protein] + ADP + H(+)</text>
        <dbReference type="Rhea" id="RHEA:46608"/>
        <dbReference type="Rhea" id="RHEA-COMP:11060"/>
        <dbReference type="Rhea" id="RHEA-COMP:11605"/>
        <dbReference type="ChEBI" id="CHEBI:15378"/>
        <dbReference type="ChEBI" id="CHEBI:30013"/>
        <dbReference type="ChEBI" id="CHEBI:30616"/>
        <dbReference type="ChEBI" id="CHEBI:61977"/>
        <dbReference type="ChEBI" id="CHEBI:456216"/>
        <dbReference type="EC" id="2.7.11.1"/>
    </reaction>
</comment>
<feature type="compositionally biased region" description="Basic and acidic residues" evidence="17">
    <location>
        <begin position="375"/>
        <end position="391"/>
    </location>
</feature>
<feature type="compositionally biased region" description="Low complexity" evidence="17">
    <location>
        <begin position="574"/>
        <end position="587"/>
    </location>
</feature>
<comment type="cofactor">
    <cofactor evidence="1">
        <name>Mg(2+)</name>
        <dbReference type="ChEBI" id="CHEBI:18420"/>
    </cofactor>
</comment>
<evidence type="ECO:0000256" key="9">
    <source>
        <dbReference type="ARBA" id="ARBA00022723"/>
    </source>
</evidence>
<dbReference type="RefSeq" id="XP_007728827.1">
    <property type="nucleotide sequence ID" value="XM_007730637.1"/>
</dbReference>
<keyword evidence="13" id="KW-0460">Magnesium</keyword>
<accession>W9YGD7</accession>
<evidence type="ECO:0000256" key="10">
    <source>
        <dbReference type="ARBA" id="ARBA00022741"/>
    </source>
</evidence>
<comment type="catalytic activity">
    <reaction evidence="15">
        <text>L-seryl-[protein] + ATP = O-phospho-L-seryl-[protein] + ADP + H(+)</text>
        <dbReference type="Rhea" id="RHEA:17989"/>
        <dbReference type="Rhea" id="RHEA-COMP:9863"/>
        <dbReference type="Rhea" id="RHEA-COMP:11604"/>
        <dbReference type="ChEBI" id="CHEBI:15378"/>
        <dbReference type="ChEBI" id="CHEBI:29999"/>
        <dbReference type="ChEBI" id="CHEBI:30616"/>
        <dbReference type="ChEBI" id="CHEBI:83421"/>
        <dbReference type="ChEBI" id="CHEBI:456216"/>
        <dbReference type="EC" id="2.7.11.1"/>
    </reaction>
</comment>
<dbReference type="Gene3D" id="1.10.510.10">
    <property type="entry name" value="Transferase(Phosphotransferase) domain 1"/>
    <property type="match status" value="1"/>
</dbReference>
<dbReference type="AlphaFoldDB" id="W9YGD7"/>
<keyword evidence="8" id="KW-0808">Transferase</keyword>
<evidence type="ECO:0000256" key="14">
    <source>
        <dbReference type="ARBA" id="ARBA00047899"/>
    </source>
</evidence>
<protein>
    <recommendedName>
        <fullName evidence="4">non-specific serine/threonine protein kinase</fullName>
        <ecNumber evidence="4">2.7.11.1</ecNumber>
    </recommendedName>
</protein>
<dbReference type="FunFam" id="1.10.510.10:FF:000411">
    <property type="entry name" value="Probable Ste20-like kinase Don3"/>
    <property type="match status" value="1"/>
</dbReference>
<dbReference type="GO" id="GO:0004674">
    <property type="term" value="F:protein serine/threonine kinase activity"/>
    <property type="evidence" value="ECO:0007669"/>
    <property type="project" value="UniProtKB-KW"/>
</dbReference>
<name>W9YGD7_9EURO</name>
<evidence type="ECO:0000259" key="18">
    <source>
        <dbReference type="PROSITE" id="PS50011"/>
    </source>
</evidence>
<dbReference type="SMART" id="SM00220">
    <property type="entry name" value="S_TKc"/>
    <property type="match status" value="1"/>
</dbReference>
<dbReference type="InterPro" id="IPR011009">
    <property type="entry name" value="Kinase-like_dom_sf"/>
</dbReference>
<feature type="compositionally biased region" description="Low complexity" evidence="17">
    <location>
        <begin position="853"/>
        <end position="869"/>
    </location>
</feature>
<sequence>MAIVSEYSETAPHEAPVSATSTTMPTPASTQFEIQDDQADGETLAAKYQMLEELGSGSFGVVYKAIEKATGEIVAIKHVDLESSEEDLSDILSELSVLSSCSSPYVTKYRLAFLRRHTLWIVMEYLGGGSCADLLKPPPHSLSESHIAIICRELLLGLAYLHREGKLHRDIKAANILLGMDGRVKLADFGVAAQLVGLKSVRNTFVGTPFWMAPEVIQQEGHDAKADIWSLGITAMELANGEPPHANVHPMKVLFLIPKQTAPRLEGSRWSRDFKDFVAACLTKEVDKRSGAKDLLKHRFIRSAGKIEGLQELIVRKQDWEARKGGDRHLKYYAETLRSLSAAQNDDDWVFETIKAVPTVDLRAGQTQKRRKVERRSSVDVLGDHDSENGHGNDNPDESAGRTMDGLDFGREQPTSPTKLTMRKISNTRPLLANRRDSGDSQTTSRRTARKRMSSAAQARQPLGVNMSFGNSPSTVRQFRRVSPNVITGGGTPELENENENEDPDPNSSVIRTPSKASKLGTDLFMEPETQSRLKSKSKSKSESKLQPDEMDSRLSDKDSLGSGNDSRISEENSPSSSTATTAMTGAVPAAIPSEAKETILGRRLYSSAIGISCQDVLDETADQVKREAVARLAEAFSDLESVDPDGLYHIMATIVAKMKQDPILVKAILATENVEEARANKSGSLTPDTEKAGSSLQEAQLAVSQPPTQQQQTPSASASTPSPTSQPTSANASRQVTPAAVPNNKVSGAKLVLAQNNPHLKSHRRRQSAQAVVGVGVLKSRDSSQATTAAGGSPLKKASSSSSANVGSPRATAGTTRGTTRGNRSGNEVANANANMTMNNPKSTTVTEVDTDGANGTGPATATATSASDAADKEMMKGLVGGLDHTRQLADVLFERWCQGLRVRWPAV</sequence>
<feature type="compositionally biased region" description="Polar residues" evidence="17">
    <location>
        <begin position="468"/>
        <end position="477"/>
    </location>
</feature>
<feature type="region of interest" description="Disordered" evidence="17">
    <location>
        <begin position="1"/>
        <end position="27"/>
    </location>
</feature>
<feature type="compositionally biased region" description="Acidic residues" evidence="17">
    <location>
        <begin position="495"/>
        <end position="505"/>
    </location>
</feature>
<dbReference type="EMBL" id="AMGY01000001">
    <property type="protein sequence ID" value="EXJ91937.1"/>
    <property type="molecule type" value="Genomic_DNA"/>
</dbReference>
<gene>
    <name evidence="19" type="ORF">A1O3_00487</name>
</gene>
<feature type="compositionally biased region" description="Low complexity" evidence="17">
    <location>
        <begin position="705"/>
        <end position="731"/>
    </location>
</feature>
<dbReference type="PANTHER" id="PTHR48012">
    <property type="entry name" value="STERILE20-LIKE KINASE, ISOFORM B-RELATED"/>
    <property type="match status" value="1"/>
</dbReference>
<feature type="compositionally biased region" description="Basic and acidic residues" evidence="17">
    <location>
        <begin position="540"/>
        <end position="560"/>
    </location>
</feature>
<feature type="compositionally biased region" description="Low complexity" evidence="17">
    <location>
        <begin position="790"/>
        <end position="841"/>
    </location>
</feature>
<evidence type="ECO:0000256" key="12">
    <source>
        <dbReference type="ARBA" id="ARBA00022840"/>
    </source>
</evidence>
<dbReference type="eggNOG" id="KOG0201">
    <property type="taxonomic scope" value="Eukaryota"/>
</dbReference>
<feature type="domain" description="Protein kinase" evidence="18">
    <location>
        <begin position="48"/>
        <end position="301"/>
    </location>
</feature>
<keyword evidence="9" id="KW-0479">Metal-binding</keyword>
<dbReference type="CDD" id="cd06609">
    <property type="entry name" value="STKc_MST3_like"/>
    <property type="match status" value="1"/>
</dbReference>
<keyword evidence="11 19" id="KW-0418">Kinase</keyword>
<keyword evidence="5" id="KW-0963">Cytoplasm</keyword>
<dbReference type="PANTHER" id="PTHR48012:SF27">
    <property type="entry name" value="SERINE_THREONINE-PROTEIN KINASE SID1"/>
    <property type="match status" value="1"/>
</dbReference>
<evidence type="ECO:0000256" key="16">
    <source>
        <dbReference type="PROSITE-ProRule" id="PRU10141"/>
    </source>
</evidence>
<evidence type="ECO:0000256" key="3">
    <source>
        <dbReference type="ARBA" id="ARBA00008874"/>
    </source>
</evidence>
<evidence type="ECO:0000256" key="8">
    <source>
        <dbReference type="ARBA" id="ARBA00022679"/>
    </source>
</evidence>
<dbReference type="GO" id="GO:0005524">
    <property type="term" value="F:ATP binding"/>
    <property type="evidence" value="ECO:0007669"/>
    <property type="project" value="UniProtKB-UniRule"/>
</dbReference>
<dbReference type="InterPro" id="IPR050629">
    <property type="entry name" value="STE20/SPS1-PAK"/>
</dbReference>
<dbReference type="EC" id="2.7.11.1" evidence="4"/>
<evidence type="ECO:0000256" key="5">
    <source>
        <dbReference type="ARBA" id="ARBA00022490"/>
    </source>
</evidence>
<feature type="region of interest" description="Disordered" evidence="17">
    <location>
        <begin position="364"/>
        <end position="590"/>
    </location>
</feature>
<keyword evidence="10 16" id="KW-0547">Nucleotide-binding</keyword>
<dbReference type="SUPFAM" id="SSF56112">
    <property type="entry name" value="Protein kinase-like (PK-like)"/>
    <property type="match status" value="1"/>
</dbReference>
<dbReference type="InterPro" id="IPR000719">
    <property type="entry name" value="Prot_kinase_dom"/>
</dbReference>
<feature type="compositionally biased region" description="Low complexity" evidence="17">
    <location>
        <begin position="15"/>
        <end position="27"/>
    </location>
</feature>
<evidence type="ECO:0000256" key="11">
    <source>
        <dbReference type="ARBA" id="ARBA00022777"/>
    </source>
</evidence>
<evidence type="ECO:0000256" key="4">
    <source>
        <dbReference type="ARBA" id="ARBA00012513"/>
    </source>
</evidence>
<dbReference type="Pfam" id="PF00069">
    <property type="entry name" value="Pkinase"/>
    <property type="match status" value="1"/>
</dbReference>
<keyword evidence="6" id="KW-0723">Serine/threonine-protein kinase</keyword>
<keyword evidence="20" id="KW-1185">Reference proteome</keyword>
<evidence type="ECO:0000256" key="6">
    <source>
        <dbReference type="ARBA" id="ARBA00022527"/>
    </source>
</evidence>
<feature type="compositionally biased region" description="Polar residues" evidence="17">
    <location>
        <begin position="682"/>
        <end position="699"/>
    </location>
</feature>
<dbReference type="GO" id="GO:0046872">
    <property type="term" value="F:metal ion binding"/>
    <property type="evidence" value="ECO:0007669"/>
    <property type="project" value="UniProtKB-KW"/>
</dbReference>
<evidence type="ECO:0000256" key="2">
    <source>
        <dbReference type="ARBA" id="ARBA00004496"/>
    </source>
</evidence>
<comment type="caution">
    <text evidence="19">The sequence shown here is derived from an EMBL/GenBank/DDBJ whole genome shotgun (WGS) entry which is preliminary data.</text>
</comment>
<dbReference type="HOGENOM" id="CLU_000288_2_5_1"/>
<proteinExistence type="inferred from homology"/>
<evidence type="ECO:0000256" key="1">
    <source>
        <dbReference type="ARBA" id="ARBA00001946"/>
    </source>
</evidence>
<dbReference type="PROSITE" id="PS50011">
    <property type="entry name" value="PROTEIN_KINASE_DOM"/>
    <property type="match status" value="1"/>
</dbReference>